<dbReference type="Pfam" id="PF04188">
    <property type="entry name" value="Mannosyl_trans2"/>
    <property type="match status" value="1"/>
</dbReference>
<keyword evidence="8 11" id="KW-0256">Endoplasmic reticulum</keyword>
<dbReference type="OrthoDB" id="10252502at2759"/>
<evidence type="ECO:0000256" key="2">
    <source>
        <dbReference type="ARBA" id="ARBA00004687"/>
    </source>
</evidence>
<evidence type="ECO:0000256" key="4">
    <source>
        <dbReference type="ARBA" id="ARBA00022502"/>
    </source>
</evidence>
<organism evidence="12 13">
    <name type="scientific">Saprolegnia diclina (strain VS20)</name>
    <dbReference type="NCBI Taxonomy" id="1156394"/>
    <lineage>
        <taxon>Eukaryota</taxon>
        <taxon>Sar</taxon>
        <taxon>Stramenopiles</taxon>
        <taxon>Oomycota</taxon>
        <taxon>Saprolegniomycetes</taxon>
        <taxon>Saprolegniales</taxon>
        <taxon>Saprolegniaceae</taxon>
        <taxon>Saprolegnia</taxon>
    </lineage>
</organism>
<feature type="transmembrane region" description="Helical" evidence="11">
    <location>
        <begin position="313"/>
        <end position="331"/>
    </location>
</feature>
<evidence type="ECO:0000256" key="1">
    <source>
        <dbReference type="ARBA" id="ARBA00004477"/>
    </source>
</evidence>
<evidence type="ECO:0000256" key="9">
    <source>
        <dbReference type="ARBA" id="ARBA00022989"/>
    </source>
</evidence>
<keyword evidence="13" id="KW-1185">Reference proteome</keyword>
<dbReference type="RefSeq" id="XP_008606610.1">
    <property type="nucleotide sequence ID" value="XM_008608388.1"/>
</dbReference>
<evidence type="ECO:0000256" key="3">
    <source>
        <dbReference type="ARBA" id="ARBA00008698"/>
    </source>
</evidence>
<accession>T0QZJ4</accession>
<dbReference type="GO" id="GO:0000009">
    <property type="term" value="F:alpha-1,6-mannosyltransferase activity"/>
    <property type="evidence" value="ECO:0007669"/>
    <property type="project" value="InterPro"/>
</dbReference>
<keyword evidence="10 11" id="KW-0472">Membrane</keyword>
<feature type="transmembrane region" description="Helical" evidence="11">
    <location>
        <begin position="351"/>
        <end position="376"/>
    </location>
</feature>
<evidence type="ECO:0000313" key="12">
    <source>
        <dbReference type="EMBL" id="EQC40136.1"/>
    </source>
</evidence>
<evidence type="ECO:0000313" key="13">
    <source>
        <dbReference type="Proteomes" id="UP000030762"/>
    </source>
</evidence>
<evidence type="ECO:0000256" key="6">
    <source>
        <dbReference type="ARBA" id="ARBA00022679"/>
    </source>
</evidence>
<dbReference type="GO" id="GO:0004376">
    <property type="term" value="F:GPI mannosyltransferase activity"/>
    <property type="evidence" value="ECO:0007669"/>
    <property type="project" value="InterPro"/>
</dbReference>
<name>T0QZJ4_SAPDV</name>
<keyword evidence="5 11" id="KW-0328">Glycosyltransferase</keyword>
<dbReference type="EC" id="2.4.1.-" evidence="11"/>
<evidence type="ECO:0000256" key="8">
    <source>
        <dbReference type="ARBA" id="ARBA00022824"/>
    </source>
</evidence>
<keyword evidence="6 11" id="KW-0808">Transferase</keyword>
<comment type="subcellular location">
    <subcellularLocation>
        <location evidence="1 11">Endoplasmic reticulum membrane</location>
        <topology evidence="1 11">Multi-pass membrane protein</topology>
    </subcellularLocation>
</comment>
<keyword evidence="4 11" id="KW-0337">GPI-anchor biosynthesis</keyword>
<feature type="transmembrane region" description="Helical" evidence="11">
    <location>
        <begin position="217"/>
        <end position="236"/>
    </location>
</feature>
<gene>
    <name evidence="12" type="ORF">SDRG_02786</name>
</gene>
<evidence type="ECO:0000256" key="7">
    <source>
        <dbReference type="ARBA" id="ARBA00022692"/>
    </source>
</evidence>
<feature type="transmembrane region" description="Helical" evidence="11">
    <location>
        <begin position="397"/>
        <end position="416"/>
    </location>
</feature>
<comment type="pathway">
    <text evidence="2 11">Glycolipid biosynthesis; glycosylphosphatidylinositol-anchor biosynthesis.</text>
</comment>
<dbReference type="VEuPathDB" id="FungiDB:SDRG_02786"/>
<dbReference type="UniPathway" id="UPA00196"/>
<comment type="function">
    <text evidence="11">Mannosyltransferase involved in glycosylphosphatidylinositol-anchor biosynthesis.</text>
</comment>
<dbReference type="OMA" id="GALFIWC"/>
<feature type="transmembrane region" description="Helical" evidence="11">
    <location>
        <begin position="177"/>
        <end position="205"/>
    </location>
</feature>
<feature type="transmembrane region" description="Helical" evidence="11">
    <location>
        <begin position="131"/>
        <end position="157"/>
    </location>
</feature>
<dbReference type="EMBL" id="JH767137">
    <property type="protein sequence ID" value="EQC40136.1"/>
    <property type="molecule type" value="Genomic_DNA"/>
</dbReference>
<dbReference type="Proteomes" id="UP000030762">
    <property type="component" value="Unassembled WGS sequence"/>
</dbReference>
<dbReference type="STRING" id="1156394.T0QZJ4"/>
<keyword evidence="7 11" id="KW-0812">Transmembrane</keyword>
<evidence type="ECO:0000256" key="11">
    <source>
        <dbReference type="RuleBase" id="RU363112"/>
    </source>
</evidence>
<comment type="similarity">
    <text evidence="3 11">Belongs to the PIGV family.</text>
</comment>
<sequence>MGKEANIVAIAVLSRAWVSTMAMISAYLITPYDTSATSSSIFRAFATWDGVYYVDMAADGYGYENTHAFFPLFGLLARYASVLLAPFCAPQTAILVAGWCISNVSFVLAARYLYRLGQLLLQNETLARRSAIFFCFCPSGIFMSSCYSESLMCVLSFGGMYYLELYRTSAPHRSSTLYLVLSAILFGLSSATRSNGILLSLYIAYYRLLASPSPTQALISFLRYWVVTALLGVVAIGPQLVYFAFGIAAYCPSLSPYTASFASLVGLTSKLAIDRPWCANVVPNVSAMYMFIQKEYWGVGPFAYYQLKQIPNFALATPMLLLSSYALLSYWRPRTRSAAVVLPSPLQPYMAHLAFLLANALVVLHIQVLTRFLCANPPIFWAAGHLSMTHPTASKGLLLYALGFSVLGAVLFPSFYPWT</sequence>
<dbReference type="GO" id="GO:0005789">
    <property type="term" value="C:endoplasmic reticulum membrane"/>
    <property type="evidence" value="ECO:0007669"/>
    <property type="project" value="UniProtKB-SubCell"/>
</dbReference>
<dbReference type="InterPro" id="IPR007315">
    <property type="entry name" value="PIG-V/Gpi18"/>
</dbReference>
<proteinExistence type="inferred from homology"/>
<evidence type="ECO:0000256" key="5">
    <source>
        <dbReference type="ARBA" id="ARBA00022676"/>
    </source>
</evidence>
<dbReference type="GO" id="GO:0031501">
    <property type="term" value="C:mannosyltransferase complex"/>
    <property type="evidence" value="ECO:0007669"/>
    <property type="project" value="TreeGrafter"/>
</dbReference>
<dbReference type="eggNOG" id="KOG2647">
    <property type="taxonomic scope" value="Eukaryota"/>
</dbReference>
<dbReference type="PANTHER" id="PTHR12468">
    <property type="entry name" value="GPI MANNOSYLTRANSFERASE 2"/>
    <property type="match status" value="1"/>
</dbReference>
<feature type="transmembrane region" description="Helical" evidence="11">
    <location>
        <begin position="7"/>
        <end position="29"/>
    </location>
</feature>
<protein>
    <recommendedName>
        <fullName evidence="11">GPI mannosyltransferase 2</fullName>
        <ecNumber evidence="11">2.4.1.-</ecNumber>
    </recommendedName>
</protein>
<dbReference type="PANTHER" id="PTHR12468:SF2">
    <property type="entry name" value="GPI MANNOSYLTRANSFERASE 2"/>
    <property type="match status" value="1"/>
</dbReference>
<dbReference type="FunCoup" id="T0QZJ4">
    <property type="interactions" value="126"/>
</dbReference>
<dbReference type="GeneID" id="19943513"/>
<feature type="transmembrane region" description="Helical" evidence="11">
    <location>
        <begin position="79"/>
        <end position="110"/>
    </location>
</feature>
<dbReference type="GO" id="GO:0006506">
    <property type="term" value="P:GPI anchor biosynthetic process"/>
    <property type="evidence" value="ECO:0007669"/>
    <property type="project" value="UniProtKB-UniPathway"/>
</dbReference>
<keyword evidence="9 11" id="KW-1133">Transmembrane helix</keyword>
<reference evidence="12 13" key="1">
    <citation type="submission" date="2012-04" db="EMBL/GenBank/DDBJ databases">
        <title>The Genome Sequence of Saprolegnia declina VS20.</title>
        <authorList>
            <consortium name="The Broad Institute Genome Sequencing Platform"/>
            <person name="Russ C."/>
            <person name="Nusbaum C."/>
            <person name="Tyler B."/>
            <person name="van West P."/>
            <person name="Dieguez-Uribeondo J."/>
            <person name="de Bruijn I."/>
            <person name="Tripathy S."/>
            <person name="Jiang R."/>
            <person name="Young S.K."/>
            <person name="Zeng Q."/>
            <person name="Gargeya S."/>
            <person name="Fitzgerald M."/>
            <person name="Haas B."/>
            <person name="Abouelleil A."/>
            <person name="Alvarado L."/>
            <person name="Arachchi H.M."/>
            <person name="Berlin A."/>
            <person name="Chapman S.B."/>
            <person name="Goldberg J."/>
            <person name="Griggs A."/>
            <person name="Gujja S."/>
            <person name="Hansen M."/>
            <person name="Howarth C."/>
            <person name="Imamovic A."/>
            <person name="Larimer J."/>
            <person name="McCowen C."/>
            <person name="Montmayeur A."/>
            <person name="Murphy C."/>
            <person name="Neiman D."/>
            <person name="Pearson M."/>
            <person name="Priest M."/>
            <person name="Roberts A."/>
            <person name="Saif S."/>
            <person name="Shea T."/>
            <person name="Sisk P."/>
            <person name="Sykes S."/>
            <person name="Wortman J."/>
            <person name="Nusbaum C."/>
            <person name="Birren B."/>
        </authorList>
    </citation>
    <scope>NUCLEOTIDE SEQUENCE [LARGE SCALE GENOMIC DNA]</scope>
    <source>
        <strain evidence="12 13">VS20</strain>
    </source>
</reference>
<dbReference type="AlphaFoldDB" id="T0QZJ4"/>
<evidence type="ECO:0000256" key="10">
    <source>
        <dbReference type="ARBA" id="ARBA00023136"/>
    </source>
</evidence>
<dbReference type="InParanoid" id="T0QZJ4"/>